<dbReference type="InterPro" id="IPR017853">
    <property type="entry name" value="GH"/>
</dbReference>
<dbReference type="PANTHER" id="PTHR36447:SF1">
    <property type="entry name" value="BETA-GALACTOSIDASE GANA"/>
    <property type="match status" value="1"/>
</dbReference>
<evidence type="ECO:0000259" key="3">
    <source>
        <dbReference type="Pfam" id="PF02449"/>
    </source>
</evidence>
<proteinExistence type="predicted"/>
<dbReference type="Pfam" id="PF02449">
    <property type="entry name" value="Glyco_hydro_42"/>
    <property type="match status" value="1"/>
</dbReference>
<evidence type="ECO:0000256" key="1">
    <source>
        <dbReference type="ARBA" id="ARBA00022801"/>
    </source>
</evidence>
<dbReference type="EMBL" id="AP019377">
    <property type="protein sequence ID" value="BBH93102.1"/>
    <property type="molecule type" value="Genomic_DNA"/>
</dbReference>
<reference evidence="4" key="1">
    <citation type="submission" date="2018-12" db="EMBL/GenBank/DDBJ databases">
        <title>Novel natural products biosynthetic potential of the class Ktedonobacteria.</title>
        <authorList>
            <person name="Zheng Y."/>
            <person name="Saitou A."/>
            <person name="Wang C.M."/>
            <person name="Toyoda A."/>
            <person name="Minakuchi Y."/>
            <person name="Sekiguchi Y."/>
            <person name="Ueda K."/>
            <person name="Takano H."/>
            <person name="Sakai Y."/>
            <person name="Yokota A."/>
            <person name="Yabe S."/>
        </authorList>
    </citation>
    <scope>NUCLEOTIDE SEQUENCE</scope>
    <source>
        <strain evidence="4">A3-2</strain>
    </source>
</reference>
<feature type="domain" description="Glycoside hydrolase family 42 N-terminal" evidence="3">
    <location>
        <begin position="484"/>
        <end position="614"/>
    </location>
</feature>
<dbReference type="SUPFAM" id="SSF51445">
    <property type="entry name" value="(Trans)glycosidases"/>
    <property type="match status" value="1"/>
</dbReference>
<organism evidence="4">
    <name type="scientific">Thermogemmatispora argillosa</name>
    <dbReference type="NCBI Taxonomy" id="2045280"/>
    <lineage>
        <taxon>Bacteria</taxon>
        <taxon>Bacillati</taxon>
        <taxon>Chloroflexota</taxon>
        <taxon>Ktedonobacteria</taxon>
        <taxon>Thermogemmatisporales</taxon>
        <taxon>Thermogemmatisporaceae</taxon>
        <taxon>Thermogemmatispora</taxon>
    </lineage>
</organism>
<accession>A0A455T1K5</accession>
<dbReference type="GO" id="GO:0005975">
    <property type="term" value="P:carbohydrate metabolic process"/>
    <property type="evidence" value="ECO:0007669"/>
    <property type="project" value="InterPro"/>
</dbReference>
<sequence>MTALIRSDRVLVFADPAYPRACSQALPGRLLPVPFEVCDAAHLAEALGTSPRLLVSFHGPYFPKAAWNALLHFLERGGNLAIFGGMPFARPVTATGEVEPEQDVYTRQLCLGPFFPVDLAAGGAQPGSLRLVAAPEAHFLRNCALSLPSERPGRFWACYPRLTQTSDYPEEIGSAGPFDTLLRPLLFAVATTPYGEERLATPALVLDQLGGRFQGGRWLLSLWEPAAEEDWLTLAEPIRRLIAFALEDPLCFAVRPVLACYQPQETPALVVTLPERLALELRITVTHVDEGEVLQSWTFEAPASPLRYERYLQLPSPPRPGLYRVRSEYRPGGGQWLAQETGFWVWDETLIAATRGKRLVAGRDYFYQGERLFLVCGTTYMDSRVQRKYWRLPNPARWEREMAEMKAAGINMLRTGLWTAWREVMPVAGVPTESFLRALDAFVLTACRHDLQVIFTFFAFFPPLFDGLNPWLDPRALEAQERFLALLARRYARVELLSWDLINEPSFGAPARAFAQRPLPNYDRYEQEAFVQWLKERYSLEQLQLRWRETPAELPSWEQVRLPREADYSTAVRDTTARAMLKVADYTRFSQEMFVAWARRMYRVIRAAGSQTLIGVGQDEAGARIAPQFYASAVDYTTTHPWWNVDDLLWDMLLDKTPERPNLIQETGVMLVRDVDGRPWRTEQANAWLLERKLILGLIANGAGLIQWLWHTNAYMTSENENSIGLVRADGSAKPELLVMREFCRLVQALEGQLQETPEPPPVWLVIPYSQWFIRPDLGALPTRQAVRALAYELGVIPQLIGEHRLPELLARHYRPQTLIVPSLQFCEPAAWFAVLDYVYRGGTALVSGVIGRDLHNLPFEARLNNGAALPEPEPEPVAPYEELLLEPGSRYQLSFAQEKTGYVRKAHNELRELRFGAGRLLWAGVPLELASELEPLARLYQRVLGRTPLEPQPEGRRRPWLLVRRPLKEGTLLLVVSEAGSEQRITLPEEGLTLAVAPQRAGAVLWRRGEPPRTFGGLRCREAD</sequence>
<name>A0A455T1K5_9CHLR</name>
<evidence type="ECO:0000313" key="4">
    <source>
        <dbReference type="EMBL" id="BBH93102.1"/>
    </source>
</evidence>
<dbReference type="GO" id="GO:0004565">
    <property type="term" value="F:beta-galactosidase activity"/>
    <property type="evidence" value="ECO:0007669"/>
    <property type="project" value="InterPro"/>
</dbReference>
<keyword evidence="2" id="KW-0326">Glycosidase</keyword>
<evidence type="ECO:0000256" key="2">
    <source>
        <dbReference type="ARBA" id="ARBA00023295"/>
    </source>
</evidence>
<gene>
    <name evidence="4" type="ORF">KTA_13010</name>
</gene>
<dbReference type="PANTHER" id="PTHR36447">
    <property type="entry name" value="BETA-GALACTOSIDASE GANA"/>
    <property type="match status" value="1"/>
</dbReference>
<dbReference type="InterPro" id="IPR013529">
    <property type="entry name" value="Glyco_hydro_42_N"/>
</dbReference>
<protein>
    <recommendedName>
        <fullName evidence="3">Glycoside hydrolase family 42 N-terminal domain-containing protein</fullName>
    </recommendedName>
</protein>
<dbReference type="GO" id="GO:0009341">
    <property type="term" value="C:beta-galactosidase complex"/>
    <property type="evidence" value="ECO:0007669"/>
    <property type="project" value="InterPro"/>
</dbReference>
<dbReference type="AlphaFoldDB" id="A0A455T1K5"/>
<dbReference type="Gene3D" id="3.20.20.80">
    <property type="entry name" value="Glycosidases"/>
    <property type="match status" value="1"/>
</dbReference>
<dbReference type="InterPro" id="IPR003476">
    <property type="entry name" value="Glyco_hydro_42"/>
</dbReference>
<keyword evidence="1" id="KW-0378">Hydrolase</keyword>